<organism evidence="8 9">
    <name type="scientific">Paludisphaera borealis</name>
    <dbReference type="NCBI Taxonomy" id="1387353"/>
    <lineage>
        <taxon>Bacteria</taxon>
        <taxon>Pseudomonadati</taxon>
        <taxon>Planctomycetota</taxon>
        <taxon>Planctomycetia</taxon>
        <taxon>Isosphaerales</taxon>
        <taxon>Isosphaeraceae</taxon>
        <taxon>Paludisphaera</taxon>
    </lineage>
</organism>
<dbReference type="GO" id="GO:0045259">
    <property type="term" value="C:proton-transporting ATP synthase complex"/>
    <property type="evidence" value="ECO:0007669"/>
    <property type="project" value="UniProtKB-KW"/>
</dbReference>
<dbReference type="GO" id="GO:0005886">
    <property type="term" value="C:plasma membrane"/>
    <property type="evidence" value="ECO:0007669"/>
    <property type="project" value="UniProtKB-SubCell"/>
</dbReference>
<dbReference type="GO" id="GO:0046933">
    <property type="term" value="F:proton-transporting ATP synthase activity, rotational mechanism"/>
    <property type="evidence" value="ECO:0007669"/>
    <property type="project" value="UniProtKB-UniRule"/>
</dbReference>
<comment type="function">
    <text evidence="7">F(1)F(0) ATP synthase produces ATP from ADP in the presence of a proton or sodium gradient. F-type ATPases consist of two structural domains, F(1) containing the extramembraneous catalytic core and F(0) containing the membrane proton channel, linked together by a central stalk and a peripheral stalk. During catalysis, ATP synthesis in the catalytic domain of F(1) is coupled via a rotary mechanism of the central stalk subunits to proton translocation.</text>
</comment>
<keyword evidence="3 7" id="KW-0375">Hydrogen ion transport</keyword>
<evidence type="ECO:0000313" key="9">
    <source>
        <dbReference type="Proteomes" id="UP000186309"/>
    </source>
</evidence>
<dbReference type="KEGG" id="pbor:BSF38_01532"/>
<proteinExistence type="inferred from homology"/>
<evidence type="ECO:0000256" key="7">
    <source>
        <dbReference type="HAMAP-Rule" id="MF_01416"/>
    </source>
</evidence>
<dbReference type="PANTHER" id="PTHR11910">
    <property type="entry name" value="ATP SYNTHASE DELTA CHAIN"/>
    <property type="match status" value="1"/>
</dbReference>
<dbReference type="NCBIfam" id="TIGR01145">
    <property type="entry name" value="ATP_synt_delta"/>
    <property type="match status" value="1"/>
</dbReference>
<keyword evidence="5 7" id="KW-0472">Membrane</keyword>
<protein>
    <recommendedName>
        <fullName evidence="7">ATP synthase subunit delta</fullName>
    </recommendedName>
    <alternativeName>
        <fullName evidence="7">ATP synthase F(1) sector subunit delta</fullName>
    </alternativeName>
    <alternativeName>
        <fullName evidence="7">F-type ATPase subunit delta</fullName>
        <shortName evidence="7">F-ATPase subunit delta</shortName>
    </alternativeName>
</protein>
<dbReference type="SUPFAM" id="SSF47928">
    <property type="entry name" value="N-terminal domain of the delta subunit of the F1F0-ATP synthase"/>
    <property type="match status" value="1"/>
</dbReference>
<evidence type="ECO:0000256" key="4">
    <source>
        <dbReference type="ARBA" id="ARBA00023065"/>
    </source>
</evidence>
<dbReference type="Proteomes" id="UP000186309">
    <property type="component" value="Chromosome"/>
</dbReference>
<dbReference type="Pfam" id="PF00213">
    <property type="entry name" value="OSCP"/>
    <property type="match status" value="1"/>
</dbReference>
<comment type="function">
    <text evidence="7">This protein is part of the stalk that links CF(0) to CF(1). It either transmits conformational changes from CF(0) to CF(1) or is implicated in proton conduction.</text>
</comment>
<dbReference type="HAMAP" id="MF_01416">
    <property type="entry name" value="ATP_synth_delta_bact"/>
    <property type="match status" value="1"/>
</dbReference>
<comment type="similarity">
    <text evidence="7">Belongs to the ATPase delta chain family.</text>
</comment>
<evidence type="ECO:0000256" key="3">
    <source>
        <dbReference type="ARBA" id="ARBA00022781"/>
    </source>
</evidence>
<reference evidence="9" key="1">
    <citation type="submission" date="2016-12" db="EMBL/GenBank/DDBJ databases">
        <title>Comparative genomics of four Isosphaeraceae planctomycetes: a common pool of plasmids and glycoside hydrolase genes.</title>
        <authorList>
            <person name="Ivanova A."/>
        </authorList>
    </citation>
    <scope>NUCLEOTIDE SEQUENCE [LARGE SCALE GENOMIC DNA]</scope>
    <source>
        <strain evidence="9">PX4</strain>
    </source>
</reference>
<evidence type="ECO:0000256" key="2">
    <source>
        <dbReference type="ARBA" id="ARBA00022448"/>
    </source>
</evidence>
<sequence length="205" mass="22538">MTTKASVLSEDDAEAVRQYAAALLGAAEKENQVEAALDDLDAVRVEILDPNPKFTQLLASPQMAGDEKDRILVELLDGRISSVALRFLRVLNRHGRVGLIGPLSLEARKIWDRRHGRIPVHVKTASPLDAGQEAALTKKLAAMIAATPILHVVIDPDLIGGLVVQVGDQVCDASVRTRLEQVRQRLIEGKMYEIQKRRDQFSHSA</sequence>
<keyword evidence="6 7" id="KW-0066">ATP synthesis</keyword>
<dbReference type="PRINTS" id="PR00125">
    <property type="entry name" value="ATPASEDELTA"/>
</dbReference>
<keyword evidence="4 7" id="KW-0406">Ion transport</keyword>
<dbReference type="InterPro" id="IPR026015">
    <property type="entry name" value="ATP_synth_OSCP/delta_N_sf"/>
</dbReference>
<name>A0A1U7CMA4_9BACT</name>
<evidence type="ECO:0000256" key="6">
    <source>
        <dbReference type="ARBA" id="ARBA00023310"/>
    </source>
</evidence>
<dbReference type="STRING" id="1387353.BSF38_01532"/>
<keyword evidence="9" id="KW-1185">Reference proteome</keyword>
<dbReference type="AlphaFoldDB" id="A0A1U7CMA4"/>
<evidence type="ECO:0000313" key="8">
    <source>
        <dbReference type="EMBL" id="APW60070.1"/>
    </source>
</evidence>
<dbReference type="Gene3D" id="1.10.520.20">
    <property type="entry name" value="N-terminal domain of the delta subunit of the F1F0-ATP synthase"/>
    <property type="match status" value="1"/>
</dbReference>
<evidence type="ECO:0000256" key="5">
    <source>
        <dbReference type="ARBA" id="ARBA00023136"/>
    </source>
</evidence>
<keyword evidence="2 7" id="KW-0813">Transport</keyword>
<dbReference type="RefSeq" id="WP_076344460.1">
    <property type="nucleotide sequence ID" value="NZ_CP019082.1"/>
</dbReference>
<evidence type="ECO:0000256" key="1">
    <source>
        <dbReference type="ARBA" id="ARBA00004370"/>
    </source>
</evidence>
<dbReference type="InterPro" id="IPR000711">
    <property type="entry name" value="ATPase_OSCP/dsu"/>
</dbReference>
<accession>A0A1U7CMA4</accession>
<dbReference type="OrthoDB" id="9802471at2"/>
<keyword evidence="7" id="KW-0139">CF(1)</keyword>
<comment type="subcellular location">
    <subcellularLocation>
        <location evidence="7">Cell membrane</location>
        <topology evidence="7">Peripheral membrane protein</topology>
    </subcellularLocation>
    <subcellularLocation>
        <location evidence="1">Membrane</location>
    </subcellularLocation>
</comment>
<keyword evidence="7" id="KW-1003">Cell membrane</keyword>
<gene>
    <name evidence="7 8" type="primary">atpH</name>
    <name evidence="8" type="ORF">BSF38_01532</name>
</gene>
<dbReference type="EMBL" id="CP019082">
    <property type="protein sequence ID" value="APW60070.1"/>
    <property type="molecule type" value="Genomic_DNA"/>
</dbReference>